<reference evidence="4 5" key="1">
    <citation type="submission" date="2018-10" db="EMBL/GenBank/DDBJ databases">
        <title>Phylogenomics of Brevibacillus.</title>
        <authorList>
            <person name="Dunlap C."/>
        </authorList>
    </citation>
    <scope>NUCLEOTIDE SEQUENCE [LARGE SCALE GENOMIC DNA]</scope>
    <source>
        <strain evidence="4 5">JCM 15774</strain>
    </source>
</reference>
<proteinExistence type="predicted"/>
<feature type="chain" id="PRO_5018109598" description="SLH domain-containing protein" evidence="3">
    <location>
        <begin position="23"/>
        <end position="299"/>
    </location>
</feature>
<feature type="signal peptide" evidence="3">
    <location>
        <begin position="1"/>
        <end position="22"/>
    </location>
</feature>
<dbReference type="AlphaFoldDB" id="A0A3M8CVN3"/>
<feature type="transmembrane region" description="Helical" evidence="2">
    <location>
        <begin position="272"/>
        <end position="294"/>
    </location>
</feature>
<name>A0A3M8CVN3_9BACL</name>
<keyword evidence="2" id="KW-0812">Transmembrane</keyword>
<evidence type="ECO:0000313" key="5">
    <source>
        <dbReference type="Proteomes" id="UP000269573"/>
    </source>
</evidence>
<keyword evidence="5" id="KW-1185">Reference proteome</keyword>
<dbReference type="Proteomes" id="UP000269573">
    <property type="component" value="Unassembled WGS sequence"/>
</dbReference>
<sequence>MKRSLLLLCMLLALIMPTNALAHITNEQNLYEDLQYSEAKAQIVYLSGLGVIAADHGTALFSPKEKLTRADLAYWAGSFFKLAGKEAKHEEIAQAAVAKGLVPSLEGNATYEDVNQAYFQGKVQVEKAKDELTREAFAQFVYEHRGKTLYEQAGFSQGPAGKVDKVTSLEEKDAAGNSTKSYIVKIADQPYKITAHPKIVQAPVDPTEWEGRTIEESWMVSSDGSQEKQLQLIQFTKSAEQAQQAASQPAGNDPANHANHGQADPAGQEEGAGFPFVPVILVVLLVGIVGALFFGRKRK</sequence>
<gene>
    <name evidence="4" type="ORF">EDM59_26085</name>
</gene>
<accession>A0A3M8CVN3</accession>
<evidence type="ECO:0000256" key="1">
    <source>
        <dbReference type="SAM" id="MobiDB-lite"/>
    </source>
</evidence>
<evidence type="ECO:0000256" key="2">
    <source>
        <dbReference type="SAM" id="Phobius"/>
    </source>
</evidence>
<keyword evidence="3" id="KW-0732">Signal</keyword>
<comment type="caution">
    <text evidence="4">The sequence shown here is derived from an EMBL/GenBank/DDBJ whole genome shotgun (WGS) entry which is preliminary data.</text>
</comment>
<keyword evidence="2" id="KW-0472">Membrane</keyword>
<evidence type="ECO:0008006" key="6">
    <source>
        <dbReference type="Google" id="ProtNLM"/>
    </source>
</evidence>
<evidence type="ECO:0000313" key="4">
    <source>
        <dbReference type="EMBL" id="RNB79876.1"/>
    </source>
</evidence>
<evidence type="ECO:0000256" key="3">
    <source>
        <dbReference type="SAM" id="SignalP"/>
    </source>
</evidence>
<dbReference type="EMBL" id="RHHU01000018">
    <property type="protein sequence ID" value="RNB79876.1"/>
    <property type="molecule type" value="Genomic_DNA"/>
</dbReference>
<keyword evidence="2" id="KW-1133">Transmembrane helix</keyword>
<organism evidence="4 5">
    <name type="scientific">Brevibacillus nitrificans</name>
    <dbReference type="NCBI Taxonomy" id="651560"/>
    <lineage>
        <taxon>Bacteria</taxon>
        <taxon>Bacillati</taxon>
        <taxon>Bacillota</taxon>
        <taxon>Bacilli</taxon>
        <taxon>Bacillales</taxon>
        <taxon>Paenibacillaceae</taxon>
        <taxon>Brevibacillus</taxon>
    </lineage>
</organism>
<dbReference type="RefSeq" id="WP_122926342.1">
    <property type="nucleotide sequence ID" value="NZ_RHHU01000018.1"/>
</dbReference>
<feature type="region of interest" description="Disordered" evidence="1">
    <location>
        <begin position="241"/>
        <end position="269"/>
    </location>
</feature>
<protein>
    <recommendedName>
        <fullName evidence="6">SLH domain-containing protein</fullName>
    </recommendedName>
</protein>